<dbReference type="InterPro" id="IPR000953">
    <property type="entry name" value="Chromo/chromo_shadow_dom"/>
</dbReference>
<proteinExistence type="inferred from homology"/>
<dbReference type="Pfam" id="PF14857">
    <property type="entry name" value="TMEM151"/>
    <property type="match status" value="1"/>
</dbReference>
<dbReference type="PANTHER" id="PTHR31893">
    <property type="entry name" value="TRANSMEMBRANE PROTEIN 151 HOMOLOG"/>
    <property type="match status" value="1"/>
</dbReference>
<gene>
    <name evidence="11" type="ORF">RIMI_LOCUS17725653</name>
</gene>
<dbReference type="InterPro" id="IPR056924">
    <property type="entry name" value="SH3_Tf2-1"/>
</dbReference>
<dbReference type="Gene3D" id="2.40.50.40">
    <property type="match status" value="1"/>
</dbReference>
<dbReference type="InterPro" id="IPR000477">
    <property type="entry name" value="RT_dom"/>
</dbReference>
<dbReference type="PROSITE" id="PS50013">
    <property type="entry name" value="CHROMO_2"/>
    <property type="match status" value="1"/>
</dbReference>
<dbReference type="Gene3D" id="3.30.70.270">
    <property type="match status" value="1"/>
</dbReference>
<keyword evidence="6" id="KW-0812">Transmembrane</keyword>
<evidence type="ECO:0000256" key="8">
    <source>
        <dbReference type="ARBA" id="ARBA00023136"/>
    </source>
</evidence>
<dbReference type="InterPro" id="IPR043128">
    <property type="entry name" value="Rev_trsase/Diguanyl_cyclase"/>
</dbReference>
<keyword evidence="7" id="KW-1133">Transmembrane helix</keyword>
<dbReference type="Proteomes" id="UP001176940">
    <property type="component" value="Unassembled WGS sequence"/>
</dbReference>
<accession>A0ABN9M9W0</accession>
<evidence type="ECO:0000313" key="12">
    <source>
        <dbReference type="Proteomes" id="UP001176940"/>
    </source>
</evidence>
<feature type="domain" description="Reverse transcriptase" evidence="10">
    <location>
        <begin position="1"/>
        <end position="132"/>
    </location>
</feature>
<protein>
    <recommendedName>
        <fullName evidence="5">ribonuclease H</fullName>
        <ecNumber evidence="5">3.1.26.4</ecNumber>
    </recommendedName>
</protein>
<dbReference type="Pfam" id="PF24626">
    <property type="entry name" value="SH3_Tf2-1"/>
    <property type="match status" value="1"/>
</dbReference>
<evidence type="ECO:0000256" key="4">
    <source>
        <dbReference type="ARBA" id="ARBA00010879"/>
    </source>
</evidence>
<evidence type="ECO:0000256" key="1">
    <source>
        <dbReference type="ARBA" id="ARBA00004123"/>
    </source>
</evidence>
<comment type="caution">
    <text evidence="11">The sequence shown here is derived from an EMBL/GenBank/DDBJ whole genome shotgun (WGS) entry which is preliminary data.</text>
</comment>
<keyword evidence="12" id="KW-1185">Reference proteome</keyword>
<evidence type="ECO:0000313" key="11">
    <source>
        <dbReference type="EMBL" id="CAJ0961393.1"/>
    </source>
</evidence>
<dbReference type="PROSITE" id="PS50878">
    <property type="entry name" value="RT_POL"/>
    <property type="match status" value="1"/>
</dbReference>
<dbReference type="InterPro" id="IPR043502">
    <property type="entry name" value="DNA/RNA_pol_sf"/>
</dbReference>
<evidence type="ECO:0000259" key="9">
    <source>
        <dbReference type="PROSITE" id="PS50013"/>
    </source>
</evidence>
<comment type="similarity">
    <text evidence="4">Belongs to the beta type-B retroviral polymerase family. HERV class-II K(HML-2) pol subfamily.</text>
</comment>
<dbReference type="SUPFAM" id="SSF54160">
    <property type="entry name" value="Chromo domain-like"/>
    <property type="match status" value="1"/>
</dbReference>
<dbReference type="EMBL" id="CAUEEQ010052417">
    <property type="protein sequence ID" value="CAJ0961393.1"/>
    <property type="molecule type" value="Genomic_DNA"/>
</dbReference>
<dbReference type="CDD" id="cd01647">
    <property type="entry name" value="RT_LTR"/>
    <property type="match status" value="1"/>
</dbReference>
<evidence type="ECO:0000259" key="10">
    <source>
        <dbReference type="PROSITE" id="PS50878"/>
    </source>
</evidence>
<evidence type="ECO:0000256" key="6">
    <source>
        <dbReference type="ARBA" id="ARBA00022692"/>
    </source>
</evidence>
<dbReference type="Pfam" id="PF00078">
    <property type="entry name" value="RVT_1"/>
    <property type="match status" value="1"/>
</dbReference>
<dbReference type="PANTHER" id="PTHR31893:SF4">
    <property type="entry name" value="TRANSMEMBRANE PROTEIN 151B"/>
    <property type="match status" value="1"/>
</dbReference>
<evidence type="ECO:0000256" key="2">
    <source>
        <dbReference type="ARBA" id="ARBA00004141"/>
    </source>
</evidence>
<dbReference type="InterPro" id="IPR026767">
    <property type="entry name" value="Tmem151"/>
</dbReference>
<comment type="similarity">
    <text evidence="3">Belongs to the TMEM151 family.</text>
</comment>
<dbReference type="InterPro" id="IPR016197">
    <property type="entry name" value="Chromo-like_dom_sf"/>
</dbReference>
<evidence type="ECO:0000256" key="3">
    <source>
        <dbReference type="ARBA" id="ARBA00009583"/>
    </source>
</evidence>
<dbReference type="CDD" id="cd00024">
    <property type="entry name" value="CD_CSD"/>
    <property type="match status" value="1"/>
</dbReference>
<dbReference type="EC" id="3.1.26.4" evidence="5"/>
<reference evidence="11" key="1">
    <citation type="submission" date="2023-07" db="EMBL/GenBank/DDBJ databases">
        <authorList>
            <person name="Stuckert A."/>
        </authorList>
    </citation>
    <scope>NUCLEOTIDE SEQUENCE</scope>
</reference>
<evidence type="ECO:0000256" key="5">
    <source>
        <dbReference type="ARBA" id="ARBA00012180"/>
    </source>
</evidence>
<name>A0ABN9M9W0_9NEOB</name>
<dbReference type="SUPFAM" id="SSF56672">
    <property type="entry name" value="DNA/RNA polymerases"/>
    <property type="match status" value="1"/>
</dbReference>
<comment type="subcellular location">
    <subcellularLocation>
        <location evidence="2">Membrane</location>
        <topology evidence="2">Multi-pass membrane protein</topology>
    </subcellularLocation>
    <subcellularLocation>
        <location evidence="1">Nucleus</location>
    </subcellularLocation>
</comment>
<dbReference type="Pfam" id="PF00385">
    <property type="entry name" value="Chromo"/>
    <property type="match status" value="1"/>
</dbReference>
<keyword evidence="8" id="KW-0472">Membrane</keyword>
<dbReference type="InterPro" id="IPR023780">
    <property type="entry name" value="Chromo_domain"/>
</dbReference>
<feature type="domain" description="Chromo" evidence="9">
    <location>
        <begin position="271"/>
        <end position="318"/>
    </location>
</feature>
<dbReference type="SMART" id="SM00298">
    <property type="entry name" value="CHROMO"/>
    <property type="match status" value="1"/>
</dbReference>
<sequence length="804" mass="92879">MQLYNAYAAHWASWFTKIDLRGAYNLVRIKQGDEWKTAFNTPEGHFEYLVMPFGLSNAPSVFQSFMHDIFREYLDKFLIVYLDDILVFSDDWESHVKQVEVDASEIGAGAVLSQRSSDGSVMKPCAFFSRKFSPAERQVESSDCPGVDTVVDRLQQIWTHVVDNLTLSQEKAQRFANRRRCVGPRLRVGDLVWLSSRYVPMKVSSPKFKPHFIGPYKISEVINPVSFRLALPASFAIHNVFHRSLLRRYVAPVVPSVDLPAPVLVEGELEYVVEKILDSRVSRRKLQYLVKWKGYGQEDNSWVFASDVHAANLVRAFHLAHPGRPGGSGPEESLFADFSFWTALSYCPGRAEYIPWTGMYGNCTSLDACNAFNIAYKGNSMMYHDSPCSNGYIYIPLAFLVMLYVVYLVECWHCYTRNELQYKVDVESVQERVQRMQQATPCIWWKAISYHYVRRTRQVTRYRNGDAYTTTQVYHERVNTHVAESEFDYNNCGVKDVSKDLTDLDSYPVTRLRFTKCFSFANVESENSYLTQRARFFTENEGLDDYMEAREGMHLKNVDFKEYMVAFSDPDNLPWYVSHYVFWVAALLTLSWPLRVLNEYRTSCVHYHVEKLFGFDFTPVTPVADDRTICRRMPRVNTIDSTELEWHIRSNQQLVPSYSEAVLMDLVGISSGYTSCRYTRGYRQNCERCHRTMSSSSIFSRSALSICNGSPRIPFSSSRFSLGRLYGSRRSCLWQSRSESLNEQGCPTEQTRLSSQVTVQEEEEPPPYQDALYFPILIVHRNEGCTNHDHRRLHRNGSCVETSL</sequence>
<organism evidence="11 12">
    <name type="scientific">Ranitomeya imitator</name>
    <name type="common">mimic poison frog</name>
    <dbReference type="NCBI Taxonomy" id="111125"/>
    <lineage>
        <taxon>Eukaryota</taxon>
        <taxon>Metazoa</taxon>
        <taxon>Chordata</taxon>
        <taxon>Craniata</taxon>
        <taxon>Vertebrata</taxon>
        <taxon>Euteleostomi</taxon>
        <taxon>Amphibia</taxon>
        <taxon>Batrachia</taxon>
        <taxon>Anura</taxon>
        <taxon>Neobatrachia</taxon>
        <taxon>Hyloidea</taxon>
        <taxon>Dendrobatidae</taxon>
        <taxon>Dendrobatinae</taxon>
        <taxon>Ranitomeya</taxon>
    </lineage>
</organism>
<evidence type="ECO:0000256" key="7">
    <source>
        <dbReference type="ARBA" id="ARBA00022989"/>
    </source>
</evidence>